<protein>
    <submittedName>
        <fullName evidence="2">Uncharacterized protein</fullName>
    </submittedName>
</protein>
<keyword evidence="1" id="KW-1133">Transmembrane helix</keyword>
<feature type="transmembrane region" description="Helical" evidence="1">
    <location>
        <begin position="34"/>
        <end position="53"/>
    </location>
</feature>
<dbReference type="RefSeq" id="WP_248866612.1">
    <property type="nucleotide sequence ID" value="NZ_CP086322.1"/>
</dbReference>
<evidence type="ECO:0000256" key="1">
    <source>
        <dbReference type="SAM" id="Phobius"/>
    </source>
</evidence>
<proteinExistence type="predicted"/>
<sequence>MTIIATGIAALFMAVGFAWPFLPLVVYPFNRWRGMWAAVYCGITGFIAGYVIFRYSHHMTGTFFQASVYTSAARIAVELTGAMERFRRRRPARVRK</sequence>
<reference evidence="2" key="1">
    <citation type="submission" date="2021-10" db="EMBL/GenBank/DDBJ databases">
        <title>Streptomyces nigrumlapis sp.nov.,an antimicrobial producing actinobacterium isolated from Black Gobi rocks.</title>
        <authorList>
            <person name="Wen Y."/>
            <person name="Zhang W."/>
            <person name="Liu X.G."/>
        </authorList>
    </citation>
    <scope>NUCLEOTIDE SEQUENCE</scope>
    <source>
        <strain evidence="2">ST13-2-2</strain>
    </source>
</reference>
<keyword evidence="3" id="KW-1185">Reference proteome</keyword>
<accession>A0ABY4MG62</accession>
<keyword evidence="1" id="KW-0472">Membrane</keyword>
<organism evidence="2 3">
    <name type="scientific">Streptomyces halobius</name>
    <dbReference type="NCBI Taxonomy" id="2879846"/>
    <lineage>
        <taxon>Bacteria</taxon>
        <taxon>Bacillati</taxon>
        <taxon>Actinomycetota</taxon>
        <taxon>Actinomycetes</taxon>
        <taxon>Kitasatosporales</taxon>
        <taxon>Streptomycetaceae</taxon>
        <taxon>Streptomyces</taxon>
    </lineage>
</organism>
<evidence type="ECO:0000313" key="3">
    <source>
        <dbReference type="Proteomes" id="UP000830115"/>
    </source>
</evidence>
<dbReference type="Proteomes" id="UP000830115">
    <property type="component" value="Chromosome"/>
</dbReference>
<dbReference type="EMBL" id="CP086322">
    <property type="protein sequence ID" value="UQA95699.1"/>
    <property type="molecule type" value="Genomic_DNA"/>
</dbReference>
<evidence type="ECO:0000313" key="2">
    <source>
        <dbReference type="EMBL" id="UQA95699.1"/>
    </source>
</evidence>
<keyword evidence="1" id="KW-0812">Transmembrane</keyword>
<gene>
    <name evidence="2" type="ORF">K9S39_30980</name>
</gene>
<name>A0ABY4MG62_9ACTN</name>